<dbReference type="InterPro" id="IPR016187">
    <property type="entry name" value="CTDL_fold"/>
</dbReference>
<feature type="domain" description="Sulfatase-modifying factor enzyme-like" evidence="1">
    <location>
        <begin position="353"/>
        <end position="589"/>
    </location>
</feature>
<name>A0A285JEV1_9RHOB</name>
<dbReference type="Gene3D" id="3.90.1580.10">
    <property type="entry name" value="paralog of FGE (formylglycine-generating enzyme)"/>
    <property type="match status" value="1"/>
</dbReference>
<evidence type="ECO:0000313" key="3">
    <source>
        <dbReference type="EMBL" id="SNY57916.1"/>
    </source>
</evidence>
<dbReference type="PANTHER" id="PTHR23150">
    <property type="entry name" value="SULFATASE MODIFYING FACTOR 1, 2"/>
    <property type="match status" value="1"/>
</dbReference>
<dbReference type="InterPro" id="IPR027417">
    <property type="entry name" value="P-loop_NTPase"/>
</dbReference>
<dbReference type="SUPFAM" id="SSF52540">
    <property type="entry name" value="P-loop containing nucleoside triphosphate hydrolases"/>
    <property type="match status" value="1"/>
</dbReference>
<evidence type="ECO:0000313" key="2">
    <source>
        <dbReference type="EMBL" id="PJE30929.1"/>
    </source>
</evidence>
<dbReference type="GO" id="GO:0120147">
    <property type="term" value="F:formylglycine-generating oxidase activity"/>
    <property type="evidence" value="ECO:0007669"/>
    <property type="project" value="TreeGrafter"/>
</dbReference>
<evidence type="ECO:0000313" key="5">
    <source>
        <dbReference type="Proteomes" id="UP000231702"/>
    </source>
</evidence>
<dbReference type="Pfam" id="PF03781">
    <property type="entry name" value="FGE-sulfatase"/>
    <property type="match status" value="1"/>
</dbReference>
<dbReference type="Proteomes" id="UP000231702">
    <property type="component" value="Unassembled WGS sequence"/>
</dbReference>
<dbReference type="InterPro" id="IPR051043">
    <property type="entry name" value="Sulfatase_Mod_Factor_Kinase"/>
</dbReference>
<dbReference type="RefSeq" id="WP_097147156.1">
    <property type="nucleotide sequence ID" value="NZ_OBEA01000007.1"/>
</dbReference>
<dbReference type="InterPro" id="IPR042095">
    <property type="entry name" value="SUMF_sf"/>
</dbReference>
<dbReference type="EMBL" id="PGTD01000012">
    <property type="protein sequence ID" value="PJE30929.1"/>
    <property type="molecule type" value="Genomic_DNA"/>
</dbReference>
<dbReference type="InterPro" id="IPR005532">
    <property type="entry name" value="SUMF_dom"/>
</dbReference>
<reference evidence="3 4" key="1">
    <citation type="submission" date="2017-09" db="EMBL/GenBank/DDBJ databases">
        <authorList>
            <person name="Ehlers B."/>
            <person name="Leendertz F.H."/>
        </authorList>
    </citation>
    <scope>NUCLEOTIDE SEQUENCE [LARGE SCALE GENOMIC DNA]</scope>
    <source>
        <strain evidence="3 4">CGMCC 1.12662</strain>
    </source>
</reference>
<organism evidence="3 4">
    <name type="scientific">Pseudooceanicola antarcticus</name>
    <dbReference type="NCBI Taxonomy" id="1247613"/>
    <lineage>
        <taxon>Bacteria</taxon>
        <taxon>Pseudomonadati</taxon>
        <taxon>Pseudomonadota</taxon>
        <taxon>Alphaproteobacteria</taxon>
        <taxon>Rhodobacterales</taxon>
        <taxon>Paracoccaceae</taxon>
        <taxon>Pseudooceanicola</taxon>
    </lineage>
</organism>
<dbReference type="Proteomes" id="UP000231655">
    <property type="component" value="Unassembled WGS sequence"/>
</dbReference>
<dbReference type="AlphaFoldDB" id="A0A285JEV1"/>
<sequence length="591" mass="63162">MIELPILPRLAGFTHEDRAAKGLRVFADGAEPEIAVQFTAPEMVSMHRAQLLHAPRGGGKTVLAQMLAEALNAARQGDPSQLPEALCRPVVRNPEGQVLPQVWEAGLPLPILSEPGQGGKALSRAATAGEPVLLILDGLEAEADPSALVQEAMAWLSETPDGRLLVLCESGALEEIRLHPDLRAHALLPLLKPERRAALAGSGLADPCAETWVQPGLWALSLAQGRPLDLADAARLDVTDAWLQESRDAAALAGLPADEIAARTVADRARWGGPLRLLVAERGADVKLAAALAETGSLPLLLAAADLTPSDDETAPGMATALARAIAEGGAAPSLRRRAGEALARLGDPRPLEALVAVPAGDYEMGGELHPNSAPAHCVTLPAFRIGVYPVTCGAYLRFIEETGRAWRTANGRLPERASHPATDLTWHDARAYCDWVTLLWRAEGRIGPQDTVRLPMEREWEAAARGLSGLTYPWGEDWAAERANDEETGFNDICTVGLFPEGASPVGCLDMAGQVWEWCTTLWGDDMATPSYRFPWACDGREALDAPPSVRRVLRGGCFSSGRVKANGIYRGSLEPNGFWRGNGFRVVVV</sequence>
<keyword evidence="5" id="KW-1185">Reference proteome</keyword>
<evidence type="ECO:0000313" key="4">
    <source>
        <dbReference type="Proteomes" id="UP000231655"/>
    </source>
</evidence>
<dbReference type="EMBL" id="OBEA01000007">
    <property type="protein sequence ID" value="SNY57916.1"/>
    <property type="molecule type" value="Genomic_DNA"/>
</dbReference>
<dbReference type="OrthoDB" id="9768004at2"/>
<evidence type="ECO:0000259" key="1">
    <source>
        <dbReference type="Pfam" id="PF03781"/>
    </source>
</evidence>
<reference evidence="2 5" key="2">
    <citation type="journal article" date="2018" name="Int. J. Syst. Evol. Microbiol.">
        <title>Pseudooceanicola lipolyticus sp. nov., a marine alphaproteobacterium, reclassification of Oceanicola flagellatus as Pseudooceanicola flagellatus comb. nov. and emended description of the genus Pseudooceanicola.</title>
        <authorList>
            <person name="Huang M.-M."/>
            <person name="Guo L.-L."/>
            <person name="Wu Y.-H."/>
            <person name="Lai Q.-L."/>
            <person name="Shao Z.-Z."/>
            <person name="Wang C.-S."/>
            <person name="Wu M."/>
            <person name="Xu X.-W."/>
        </authorList>
    </citation>
    <scope>NUCLEOTIDE SEQUENCE [LARGE SCALE GENOMIC DNA]</scope>
    <source>
        <strain evidence="2 5">Ar-45</strain>
    </source>
</reference>
<protein>
    <submittedName>
        <fullName evidence="3">Iron(II)-dependent oxidoreductase</fullName>
    </submittedName>
</protein>
<proteinExistence type="predicted"/>
<dbReference type="SUPFAM" id="SSF56436">
    <property type="entry name" value="C-type lectin-like"/>
    <property type="match status" value="1"/>
</dbReference>
<gene>
    <name evidence="2" type="ORF">CVM39_05665</name>
    <name evidence="3" type="ORF">SAMN06297129_3466</name>
</gene>
<dbReference type="PANTHER" id="PTHR23150:SF19">
    <property type="entry name" value="FORMYLGLYCINE-GENERATING ENZYME"/>
    <property type="match status" value="1"/>
</dbReference>
<accession>A0A285JEV1</accession>